<evidence type="ECO:0000256" key="3">
    <source>
        <dbReference type="ARBA" id="ARBA00022692"/>
    </source>
</evidence>
<dbReference type="AlphaFoldDB" id="A0A3N4KC75"/>
<dbReference type="GO" id="GO:0016020">
    <property type="term" value="C:membrane"/>
    <property type="evidence" value="ECO:0007669"/>
    <property type="project" value="UniProtKB-SubCell"/>
</dbReference>
<reference evidence="7 8" key="1">
    <citation type="journal article" date="2018" name="Nat. Ecol. Evol.">
        <title>Pezizomycetes genomes reveal the molecular basis of ectomycorrhizal truffle lifestyle.</title>
        <authorList>
            <person name="Murat C."/>
            <person name="Payen T."/>
            <person name="Noel B."/>
            <person name="Kuo A."/>
            <person name="Morin E."/>
            <person name="Chen J."/>
            <person name="Kohler A."/>
            <person name="Krizsan K."/>
            <person name="Balestrini R."/>
            <person name="Da Silva C."/>
            <person name="Montanini B."/>
            <person name="Hainaut M."/>
            <person name="Levati E."/>
            <person name="Barry K.W."/>
            <person name="Belfiori B."/>
            <person name="Cichocki N."/>
            <person name="Clum A."/>
            <person name="Dockter R.B."/>
            <person name="Fauchery L."/>
            <person name="Guy J."/>
            <person name="Iotti M."/>
            <person name="Le Tacon F."/>
            <person name="Lindquist E.A."/>
            <person name="Lipzen A."/>
            <person name="Malagnac F."/>
            <person name="Mello A."/>
            <person name="Molinier V."/>
            <person name="Miyauchi S."/>
            <person name="Poulain J."/>
            <person name="Riccioni C."/>
            <person name="Rubini A."/>
            <person name="Sitrit Y."/>
            <person name="Splivallo R."/>
            <person name="Traeger S."/>
            <person name="Wang M."/>
            <person name="Zifcakova L."/>
            <person name="Wipf D."/>
            <person name="Zambonelli A."/>
            <person name="Paolocci F."/>
            <person name="Nowrousian M."/>
            <person name="Ottonello S."/>
            <person name="Baldrian P."/>
            <person name="Spatafora J.W."/>
            <person name="Henrissat B."/>
            <person name="Nagy L.G."/>
            <person name="Aury J.M."/>
            <person name="Wincker P."/>
            <person name="Grigoriev I.V."/>
            <person name="Bonfante P."/>
            <person name="Martin F.M."/>
        </authorList>
    </citation>
    <scope>NUCLEOTIDE SEQUENCE [LARGE SCALE GENOMIC DNA]</scope>
    <source>
        <strain evidence="7 8">CCBAS932</strain>
    </source>
</reference>
<dbReference type="InterPro" id="IPR038213">
    <property type="entry name" value="IFI6/IFI27-like_sf"/>
</dbReference>
<evidence type="ECO:0000313" key="7">
    <source>
        <dbReference type="EMBL" id="RPB06949.1"/>
    </source>
</evidence>
<keyword evidence="5 6" id="KW-0472">Membrane</keyword>
<dbReference type="PANTHER" id="PTHR16932:SF18">
    <property type="entry name" value="INTERFERON, ALPHA-INDUCIBLE PROTEIN 27-LIKE 2"/>
    <property type="match status" value="1"/>
</dbReference>
<protein>
    <submittedName>
        <fullName evidence="7">Uncharacterized protein</fullName>
    </submittedName>
</protein>
<evidence type="ECO:0000256" key="6">
    <source>
        <dbReference type="SAM" id="Phobius"/>
    </source>
</evidence>
<dbReference type="Proteomes" id="UP000277580">
    <property type="component" value="Unassembled WGS sequence"/>
</dbReference>
<sequence length="366" mass="39801">MELWNLYQPMIGVRTVITMTIADKARSYNEGAEEILYTANYDLAASPLYGTRLSAQVQNIISQTGTTERHMKLLPPASTTNHMNAEIMEQVWWLLKKLGRAGKRNAQYYIAHPKEAWEELIAYARENPWKFSLCCLGIGLGIATIVVPLAIGFGPAGPILGSIAAGWQSGIGSVVAGSAFAVIQSMAMTGVFTAIGGTLIGIGTAIPLIGPLFGRFGSWIGSWFGSDSPGPGSPFGRLMSSLDAETILLLTAGSDAVSTINGMKPKPRWFLESKHSKVDVAGSSKEGARRRTLTTNSKETWEMVWADMDAWRDGTVREHALERFDVGIVLLTPKRGRGEEGFCEVFTDHETDCHPECWCVGDPDDV</sequence>
<proteinExistence type="inferred from homology"/>
<keyword evidence="4 6" id="KW-1133">Transmembrane helix</keyword>
<evidence type="ECO:0000256" key="2">
    <source>
        <dbReference type="ARBA" id="ARBA00007262"/>
    </source>
</evidence>
<feature type="transmembrane region" description="Helical" evidence="6">
    <location>
        <begin position="159"/>
        <end position="183"/>
    </location>
</feature>
<gene>
    <name evidence="7" type="ORF">P167DRAFT_579814</name>
</gene>
<evidence type="ECO:0000256" key="5">
    <source>
        <dbReference type="ARBA" id="ARBA00023136"/>
    </source>
</evidence>
<evidence type="ECO:0000256" key="4">
    <source>
        <dbReference type="ARBA" id="ARBA00022989"/>
    </source>
</evidence>
<dbReference type="InParanoid" id="A0A3N4KC75"/>
<keyword evidence="3 6" id="KW-0812">Transmembrane</keyword>
<feature type="transmembrane region" description="Helical" evidence="6">
    <location>
        <begin position="131"/>
        <end position="153"/>
    </location>
</feature>
<organism evidence="7 8">
    <name type="scientific">Morchella conica CCBAS932</name>
    <dbReference type="NCBI Taxonomy" id="1392247"/>
    <lineage>
        <taxon>Eukaryota</taxon>
        <taxon>Fungi</taxon>
        <taxon>Dikarya</taxon>
        <taxon>Ascomycota</taxon>
        <taxon>Pezizomycotina</taxon>
        <taxon>Pezizomycetes</taxon>
        <taxon>Pezizales</taxon>
        <taxon>Morchellaceae</taxon>
        <taxon>Morchella</taxon>
    </lineage>
</organism>
<dbReference type="Pfam" id="PF06140">
    <property type="entry name" value="Ifi-6-16"/>
    <property type="match status" value="1"/>
</dbReference>
<keyword evidence="8" id="KW-1185">Reference proteome</keyword>
<dbReference type="EMBL" id="ML119204">
    <property type="protein sequence ID" value="RPB06949.1"/>
    <property type="molecule type" value="Genomic_DNA"/>
</dbReference>
<comment type="subcellular location">
    <subcellularLocation>
        <location evidence="1">Membrane</location>
        <topology evidence="1">Multi-pass membrane protein</topology>
    </subcellularLocation>
</comment>
<dbReference type="InterPro" id="IPR009311">
    <property type="entry name" value="IFI6/IFI27-like"/>
</dbReference>
<dbReference type="Gene3D" id="6.10.110.10">
    <property type="match status" value="1"/>
</dbReference>
<dbReference type="OrthoDB" id="440424at2759"/>
<accession>A0A3N4KC75</accession>
<comment type="similarity">
    <text evidence="2">Belongs to the IFI6/IFI27 family.</text>
</comment>
<feature type="transmembrane region" description="Helical" evidence="6">
    <location>
        <begin position="190"/>
        <end position="213"/>
    </location>
</feature>
<evidence type="ECO:0000256" key="1">
    <source>
        <dbReference type="ARBA" id="ARBA00004141"/>
    </source>
</evidence>
<evidence type="ECO:0000313" key="8">
    <source>
        <dbReference type="Proteomes" id="UP000277580"/>
    </source>
</evidence>
<name>A0A3N4KC75_9PEZI</name>
<dbReference type="PANTHER" id="PTHR16932">
    <property type="entry name" value="INTERFERON ALPHA-INDUCIBLE PROTEIN 27"/>
    <property type="match status" value="1"/>
</dbReference>
<dbReference type="STRING" id="1392247.A0A3N4KC75"/>